<keyword evidence="4" id="KW-1185">Reference proteome</keyword>
<feature type="region of interest" description="Disordered" evidence="1">
    <location>
        <begin position="181"/>
        <end position="208"/>
    </location>
</feature>
<sequence>MTPKRQGAVVKTVKDITIGAALTVALLNGGMMLQSCGSSDDDQKQQEAPFKGRPVKTYITEMKPGEYKITDEVAVSSDKEAGAIVRYFDGRRDTLTVAEAQRLVKTDSTTRDYYNNPNHYHSHHHHSSSLSNALLWGGMGYMLGRNNNSQFYNEGRERQYSSGAYANSSVYQRSAGIHESYHSHRKSFASRPSSSRSGFFSRSRSSGS</sequence>
<dbReference type="OrthoDB" id="957738at2"/>
<evidence type="ECO:0000256" key="1">
    <source>
        <dbReference type="SAM" id="MobiDB-lite"/>
    </source>
</evidence>
<dbReference type="EMBL" id="CP030850">
    <property type="protein sequence ID" value="AXE19319.1"/>
    <property type="molecule type" value="Genomic_DNA"/>
</dbReference>
<feature type="domain" description="UPF0323" evidence="2">
    <location>
        <begin position="55"/>
        <end position="180"/>
    </location>
</feature>
<accession>A0A344TKZ8</accession>
<evidence type="ECO:0000313" key="4">
    <source>
        <dbReference type="Proteomes" id="UP000251993"/>
    </source>
</evidence>
<feature type="compositionally biased region" description="Low complexity" evidence="1">
    <location>
        <begin position="189"/>
        <end position="208"/>
    </location>
</feature>
<dbReference type="InterPro" id="IPR059092">
    <property type="entry name" value="UPF0323_dom"/>
</dbReference>
<evidence type="ECO:0000259" key="2">
    <source>
        <dbReference type="Pfam" id="PF26303"/>
    </source>
</evidence>
<dbReference type="RefSeq" id="WP_114068102.1">
    <property type="nucleotide sequence ID" value="NZ_CP030850.1"/>
</dbReference>
<proteinExistence type="predicted"/>
<organism evidence="3 4">
    <name type="scientific">Runella rosea</name>
    <dbReference type="NCBI Taxonomy" id="2259595"/>
    <lineage>
        <taxon>Bacteria</taxon>
        <taxon>Pseudomonadati</taxon>
        <taxon>Bacteroidota</taxon>
        <taxon>Cytophagia</taxon>
        <taxon>Cytophagales</taxon>
        <taxon>Spirosomataceae</taxon>
        <taxon>Runella</taxon>
    </lineage>
</organism>
<dbReference type="KEGG" id="run:DR864_16970"/>
<reference evidence="3 4" key="1">
    <citation type="submission" date="2018-07" db="EMBL/GenBank/DDBJ databases">
        <title>Genome sequencing of Runella.</title>
        <authorList>
            <person name="Baek M.-G."/>
            <person name="Yi H."/>
        </authorList>
    </citation>
    <scope>NUCLEOTIDE SEQUENCE [LARGE SCALE GENOMIC DNA]</scope>
    <source>
        <strain evidence="3 4">HYN0085</strain>
    </source>
</reference>
<dbReference type="AlphaFoldDB" id="A0A344TKZ8"/>
<evidence type="ECO:0000313" key="3">
    <source>
        <dbReference type="EMBL" id="AXE19319.1"/>
    </source>
</evidence>
<gene>
    <name evidence="3" type="ORF">DR864_16970</name>
</gene>
<name>A0A344TKZ8_9BACT</name>
<dbReference type="Pfam" id="PF26303">
    <property type="entry name" value="UPF0323"/>
    <property type="match status" value="1"/>
</dbReference>
<protein>
    <recommendedName>
        <fullName evidence="2">UPF0323 domain-containing protein</fullName>
    </recommendedName>
</protein>
<dbReference type="Proteomes" id="UP000251993">
    <property type="component" value="Chromosome"/>
</dbReference>